<comment type="caution">
    <text evidence="2">The sequence shown here is derived from an EMBL/GenBank/DDBJ whole genome shotgun (WGS) entry which is preliminary data.</text>
</comment>
<evidence type="ECO:0000313" key="3">
    <source>
        <dbReference type="Proteomes" id="UP001149822"/>
    </source>
</evidence>
<gene>
    <name evidence="2" type="ORF">OU682_12925</name>
</gene>
<sequence>MTVSWERRALLGREERPSEGLPASPSAMDGIATASLGDLRMLLSFFGIFDNDPLTALSDGEFHEISYLVKATCAPNRKAA</sequence>
<reference evidence="2" key="1">
    <citation type="submission" date="2022-12" db="EMBL/GenBank/DDBJ databases">
        <title>Paracoccus sp. EF6 isolated from a lake water.</title>
        <authorList>
            <person name="Liu H."/>
        </authorList>
    </citation>
    <scope>NUCLEOTIDE SEQUENCE</scope>
    <source>
        <strain evidence="2">EF6</strain>
    </source>
</reference>
<evidence type="ECO:0000256" key="1">
    <source>
        <dbReference type="SAM" id="MobiDB-lite"/>
    </source>
</evidence>
<dbReference type="RefSeq" id="WP_268942559.1">
    <property type="nucleotide sequence ID" value="NZ_JAPTYD010000018.1"/>
</dbReference>
<accession>A0ABT4J616</accession>
<proteinExistence type="predicted"/>
<protein>
    <submittedName>
        <fullName evidence="2">Uncharacterized protein</fullName>
    </submittedName>
</protein>
<feature type="compositionally biased region" description="Basic and acidic residues" evidence="1">
    <location>
        <begin position="1"/>
        <end position="18"/>
    </location>
</feature>
<feature type="region of interest" description="Disordered" evidence="1">
    <location>
        <begin position="1"/>
        <end position="27"/>
    </location>
</feature>
<dbReference type="Proteomes" id="UP001149822">
    <property type="component" value="Unassembled WGS sequence"/>
</dbReference>
<organism evidence="2 3">
    <name type="scientific">Paracoccus benzoatiresistens</name>
    <dbReference type="NCBI Taxonomy" id="2997341"/>
    <lineage>
        <taxon>Bacteria</taxon>
        <taxon>Pseudomonadati</taxon>
        <taxon>Pseudomonadota</taxon>
        <taxon>Alphaproteobacteria</taxon>
        <taxon>Rhodobacterales</taxon>
        <taxon>Paracoccaceae</taxon>
        <taxon>Paracoccus</taxon>
    </lineage>
</organism>
<name>A0ABT4J616_9RHOB</name>
<evidence type="ECO:0000313" key="2">
    <source>
        <dbReference type="EMBL" id="MCZ0962522.1"/>
    </source>
</evidence>
<dbReference type="EMBL" id="JAPTYD010000018">
    <property type="protein sequence ID" value="MCZ0962522.1"/>
    <property type="molecule type" value="Genomic_DNA"/>
</dbReference>
<keyword evidence="3" id="KW-1185">Reference proteome</keyword>